<dbReference type="AlphaFoldDB" id="A0A2Z6R7Y5"/>
<feature type="compositionally biased region" description="Basic residues" evidence="1">
    <location>
        <begin position="400"/>
        <end position="411"/>
    </location>
</feature>
<keyword evidence="4" id="KW-1185">Reference proteome</keyword>
<feature type="domain" description="OTU" evidence="2">
    <location>
        <begin position="51"/>
        <end position="186"/>
    </location>
</feature>
<dbReference type="Proteomes" id="UP000247702">
    <property type="component" value="Unassembled WGS sequence"/>
</dbReference>
<dbReference type="SUPFAM" id="SSF54001">
    <property type="entry name" value="Cysteine proteinases"/>
    <property type="match status" value="1"/>
</dbReference>
<evidence type="ECO:0000313" key="4">
    <source>
        <dbReference type="Proteomes" id="UP000247702"/>
    </source>
</evidence>
<feature type="compositionally biased region" description="Polar residues" evidence="1">
    <location>
        <begin position="302"/>
        <end position="317"/>
    </location>
</feature>
<dbReference type="InterPro" id="IPR050704">
    <property type="entry name" value="Peptidase_C85-like"/>
</dbReference>
<dbReference type="CDD" id="cd22756">
    <property type="entry name" value="OTU_OTUD3-like"/>
    <property type="match status" value="1"/>
</dbReference>
<evidence type="ECO:0000259" key="2">
    <source>
        <dbReference type="PROSITE" id="PS50802"/>
    </source>
</evidence>
<comment type="caution">
    <text evidence="3">The sequence shown here is derived from an EMBL/GenBank/DDBJ whole genome shotgun (WGS) entry which is preliminary data.</text>
</comment>
<feature type="compositionally biased region" description="Basic and acidic residues" evidence="1">
    <location>
        <begin position="318"/>
        <end position="330"/>
    </location>
</feature>
<feature type="compositionally biased region" description="Polar residues" evidence="1">
    <location>
        <begin position="332"/>
        <end position="342"/>
    </location>
</feature>
<dbReference type="PANTHER" id="PTHR12419:SF7">
    <property type="entry name" value="OTU DOMAIN-CONTAINING PROTEIN 3"/>
    <property type="match status" value="1"/>
</dbReference>
<accession>A0A2Z6R7Y5</accession>
<dbReference type="GO" id="GO:0004843">
    <property type="term" value="F:cysteine-type deubiquitinase activity"/>
    <property type="evidence" value="ECO:0007669"/>
    <property type="project" value="TreeGrafter"/>
</dbReference>
<feature type="region of interest" description="Disordered" evidence="1">
    <location>
        <begin position="276"/>
        <end position="352"/>
    </location>
</feature>
<evidence type="ECO:0000313" key="3">
    <source>
        <dbReference type="EMBL" id="GBB97042.1"/>
    </source>
</evidence>
<dbReference type="InterPro" id="IPR003323">
    <property type="entry name" value="OTU_dom"/>
</dbReference>
<feature type="compositionally biased region" description="Basic residues" evidence="1">
    <location>
        <begin position="1"/>
        <end position="25"/>
    </location>
</feature>
<dbReference type="InterPro" id="IPR038765">
    <property type="entry name" value="Papain-like_cys_pep_sf"/>
</dbReference>
<feature type="region of interest" description="Disordered" evidence="1">
    <location>
        <begin position="397"/>
        <end position="427"/>
    </location>
</feature>
<proteinExistence type="predicted"/>
<organism evidence="3 4">
    <name type="scientific">Rhizophagus clarus</name>
    <dbReference type="NCBI Taxonomy" id="94130"/>
    <lineage>
        <taxon>Eukaryota</taxon>
        <taxon>Fungi</taxon>
        <taxon>Fungi incertae sedis</taxon>
        <taxon>Mucoromycota</taxon>
        <taxon>Glomeromycotina</taxon>
        <taxon>Glomeromycetes</taxon>
        <taxon>Glomerales</taxon>
        <taxon>Glomeraceae</taxon>
        <taxon>Rhizophagus</taxon>
    </lineage>
</organism>
<dbReference type="Gene3D" id="3.90.70.80">
    <property type="match status" value="1"/>
</dbReference>
<sequence>MGKKRNRSHKPHKTKFQHHGRKNRTKKNDLSADEWTQAQQELDQQLKKMGLYCKEIAGDGNCLFRSLSDQFYGNTKQHSKIRKEVCDYLERNRDHFQYFVEDDKTFDYHLSQMRKDGTYGGNMELVAFAQLHEVDIKVYQPGTIYVIEGKESDNTNNDGSTNEIRTRRTLHIIYHNWEHYSSVRNIQGPHEGDPEIISEPISTTNDSIEKMIMDSTGERNLTKIREMMKKLQFDHNEVINELIESSQKSFINDVGSNSKKFADEVINESIESSLKCSIDDDSNSKKTISEVTNESNHDGSSSKKSIGEVTNESIKSSVNDDRSNSEKDTESIEISQKSSSNEKIVEDTEENSLVEYPSQKIIDSSLDSSQNKKSEIVSKKRGQKVLDSDPILNNKFLSKKEKRKLRKKQNRLKNNYRNDSVVKHKDKDKEDKAILQLFI</sequence>
<dbReference type="PANTHER" id="PTHR12419">
    <property type="entry name" value="OTU DOMAIN CONTAINING PROTEIN"/>
    <property type="match status" value="1"/>
</dbReference>
<dbReference type="STRING" id="94130.A0A2Z6R7Y5"/>
<dbReference type="EMBL" id="BEXD01002113">
    <property type="protein sequence ID" value="GBB97042.1"/>
    <property type="molecule type" value="Genomic_DNA"/>
</dbReference>
<reference evidence="3 4" key="1">
    <citation type="submission" date="2017-11" db="EMBL/GenBank/DDBJ databases">
        <title>The genome of Rhizophagus clarus HR1 reveals common genetic basis of auxotrophy among arbuscular mycorrhizal fungi.</title>
        <authorList>
            <person name="Kobayashi Y."/>
        </authorList>
    </citation>
    <scope>NUCLEOTIDE SEQUENCE [LARGE SCALE GENOMIC DNA]</scope>
    <source>
        <strain evidence="3 4">HR1</strain>
    </source>
</reference>
<dbReference type="GO" id="GO:0016579">
    <property type="term" value="P:protein deubiquitination"/>
    <property type="evidence" value="ECO:0007669"/>
    <property type="project" value="TreeGrafter"/>
</dbReference>
<dbReference type="PROSITE" id="PS50802">
    <property type="entry name" value="OTU"/>
    <property type="match status" value="1"/>
</dbReference>
<protein>
    <recommendedName>
        <fullName evidence="2">OTU domain-containing protein</fullName>
    </recommendedName>
</protein>
<name>A0A2Z6R7Y5_9GLOM</name>
<feature type="region of interest" description="Disordered" evidence="1">
    <location>
        <begin position="1"/>
        <end position="33"/>
    </location>
</feature>
<dbReference type="Pfam" id="PF02338">
    <property type="entry name" value="OTU"/>
    <property type="match status" value="1"/>
</dbReference>
<gene>
    <name evidence="3" type="ORF">RclHR1_02900005</name>
</gene>
<evidence type="ECO:0000256" key="1">
    <source>
        <dbReference type="SAM" id="MobiDB-lite"/>
    </source>
</evidence>